<dbReference type="Gene3D" id="3.30.230.10">
    <property type="match status" value="1"/>
</dbReference>
<comment type="similarity">
    <text evidence="14 15 18 19">Belongs to the peptidase S16 family.</text>
</comment>
<gene>
    <name evidence="14 23" type="primary">lon</name>
    <name evidence="23" type="ORF">DHW61_02925</name>
</gene>
<dbReference type="Gene3D" id="1.10.8.60">
    <property type="match status" value="1"/>
</dbReference>
<sequence>MSECTRQLPVVALRNMAVMPGMLIHFDVNRKVSIEAIETAMLSNQQVLLVSQIDAETENPTLEDLYRVGTIAEIKQMIKLPGNVIRVLVTGLERATLDTLVSEQPYLRAQLTSKEAELLNITEAEEEAMVRALRDLFEVYITENNKLNKDIIRQVEASREIEKMVEQLSIHIPMTLEDKQLLLAASDLMEQYERLCVILADEIEVMRIKKELQNKVKDKVDKNQKDYIMREQLKVIKEELGETSSVSDIMQYLEQLETLVASDEVKEKIKKEIERFQNVAGSNSESAVARGYVETLLNLPWDKVSEDFMDLAYAKEVLETEHYGLKKVKERVLDFLAVRQLTQKGDSPIICLVGPPGTGKTSIARSIAKALHKEYVRISLGGVRDEAEIRGHRRTYVGALPGRIITGLKQAKVKNPLMLLDEIDKMSSDYKGDTASAMLEVLDSEQNCNFVDHYVEIPVDLSEVMFLTTANTTQTIPKPLLDRMEIIEVSSYTENEKFHIAKNHLLNKQIEKNGLKKSQLSISEKALRKIISDYTREAGVRSLERKISEVCRKSARELLEQDSKQYQELKKSAKKKSNNENPSHSEVAATFEAEEISVTTKPSKIKVSEKNIITYLGKPKYRNEIASQKDEVGIVCGLAWTSVGGTTLQIEVNSLPGKGALILTGQMGDVMKESAQLGISYIRSLSKEYKISEDYFQNNDIHIHIPEGATPKDGPSAGITMATAMLSTITGKKIHAKVAMTGEITLRGRVLPIGGLKEKLLAAKNAGIKKVLIPEKNRPDLEELEQEITEGMEVICVASMDEVLKHALV</sequence>
<comment type="catalytic activity">
    <reaction evidence="9 14 15 18">
        <text>Hydrolysis of proteins in presence of ATP.</text>
        <dbReference type="EC" id="3.4.21.53"/>
    </reaction>
</comment>
<dbReference type="PROSITE" id="PS51787">
    <property type="entry name" value="LON_N"/>
    <property type="match status" value="1"/>
</dbReference>
<dbReference type="InterPro" id="IPR020568">
    <property type="entry name" value="Ribosomal_Su5_D2-typ_SF"/>
</dbReference>
<evidence type="ECO:0000256" key="12">
    <source>
        <dbReference type="ARBA" id="ARBA00071934"/>
    </source>
</evidence>
<feature type="active site" evidence="14 16">
    <location>
        <position position="716"/>
    </location>
</feature>
<dbReference type="GO" id="GO:0005737">
    <property type="term" value="C:cytoplasm"/>
    <property type="evidence" value="ECO:0007669"/>
    <property type="project" value="UniProtKB-SubCell"/>
</dbReference>
<dbReference type="CDD" id="cd19500">
    <property type="entry name" value="RecA-like_Lon"/>
    <property type="match status" value="1"/>
</dbReference>
<keyword evidence="7 14" id="KW-0067">ATP-binding</keyword>
<feature type="domain" description="Lon proteolytic" evidence="21">
    <location>
        <begin position="629"/>
        <end position="809"/>
    </location>
</feature>
<keyword evidence="3 14" id="KW-0645">Protease</keyword>
<evidence type="ECO:0000256" key="13">
    <source>
        <dbReference type="ARBA" id="ARBA00082722"/>
    </source>
</evidence>
<dbReference type="SUPFAM" id="SSF52540">
    <property type="entry name" value="P-loop containing nucleoside triphosphate hydrolases"/>
    <property type="match status" value="1"/>
</dbReference>
<feature type="binding site" evidence="14 17">
    <location>
        <begin position="354"/>
        <end position="361"/>
    </location>
    <ligand>
        <name>ATP</name>
        <dbReference type="ChEBI" id="CHEBI:30616"/>
    </ligand>
</feature>
<dbReference type="SMART" id="SM00464">
    <property type="entry name" value="LON"/>
    <property type="match status" value="1"/>
</dbReference>
<dbReference type="Pfam" id="PF02190">
    <property type="entry name" value="LON_substr_bdg"/>
    <property type="match status" value="1"/>
</dbReference>
<evidence type="ECO:0000256" key="14">
    <source>
        <dbReference type="HAMAP-Rule" id="MF_01973"/>
    </source>
</evidence>
<keyword evidence="4 14" id="KW-0547">Nucleotide-binding</keyword>
<evidence type="ECO:0000256" key="20">
    <source>
        <dbReference type="SAM" id="MobiDB-lite"/>
    </source>
</evidence>
<dbReference type="Gene3D" id="2.30.130.40">
    <property type="entry name" value="LON domain-like"/>
    <property type="match status" value="1"/>
</dbReference>
<evidence type="ECO:0000313" key="24">
    <source>
        <dbReference type="Proteomes" id="UP000262969"/>
    </source>
</evidence>
<dbReference type="Proteomes" id="UP000262969">
    <property type="component" value="Unassembled WGS sequence"/>
</dbReference>
<dbReference type="Pfam" id="PF05362">
    <property type="entry name" value="Lon_C"/>
    <property type="match status" value="1"/>
</dbReference>
<dbReference type="InterPro" id="IPR027543">
    <property type="entry name" value="Lon_bac"/>
</dbReference>
<dbReference type="GO" id="GO:0006515">
    <property type="term" value="P:protein quality control for misfolded or incompletely synthesized proteins"/>
    <property type="evidence" value="ECO:0007669"/>
    <property type="project" value="UniProtKB-UniRule"/>
</dbReference>
<dbReference type="FunFam" id="3.40.50.300:FF:000021">
    <property type="entry name" value="Lon protease homolog"/>
    <property type="match status" value="1"/>
</dbReference>
<dbReference type="Gene3D" id="1.20.58.1480">
    <property type="match status" value="1"/>
</dbReference>
<comment type="caution">
    <text evidence="23">The sequence shown here is derived from an EMBL/GenBank/DDBJ whole genome shotgun (WGS) entry which is preliminary data.</text>
</comment>
<dbReference type="Gene3D" id="3.40.50.300">
    <property type="entry name" value="P-loop containing nucleotide triphosphate hydrolases"/>
    <property type="match status" value="1"/>
</dbReference>
<evidence type="ECO:0000256" key="16">
    <source>
        <dbReference type="PIRSR" id="PIRSR001174-1"/>
    </source>
</evidence>
<evidence type="ECO:0000259" key="22">
    <source>
        <dbReference type="PROSITE" id="PS51787"/>
    </source>
</evidence>
<dbReference type="PANTHER" id="PTHR43718:SF2">
    <property type="entry name" value="LON PROTEASE HOMOLOG, MITOCHONDRIAL"/>
    <property type="match status" value="1"/>
</dbReference>
<feature type="region of interest" description="Disordered" evidence="20">
    <location>
        <begin position="569"/>
        <end position="588"/>
    </location>
</feature>
<keyword evidence="2 14" id="KW-0963">Cytoplasm</keyword>
<dbReference type="HAMAP" id="MF_01973">
    <property type="entry name" value="lon_bact"/>
    <property type="match status" value="1"/>
</dbReference>
<dbReference type="AlphaFoldDB" id="A0A3D2X2J6"/>
<dbReference type="InterPro" id="IPR027065">
    <property type="entry name" value="Lon_Prtase"/>
</dbReference>
<dbReference type="InterPro" id="IPR046336">
    <property type="entry name" value="Lon_prtase_N_sf"/>
</dbReference>
<dbReference type="Gene3D" id="1.20.5.5270">
    <property type="match status" value="1"/>
</dbReference>
<evidence type="ECO:0000256" key="3">
    <source>
        <dbReference type="ARBA" id="ARBA00022670"/>
    </source>
</evidence>
<dbReference type="PRINTS" id="PR00830">
    <property type="entry name" value="ENDOLAPTASE"/>
</dbReference>
<evidence type="ECO:0000256" key="9">
    <source>
        <dbReference type="ARBA" id="ARBA00050665"/>
    </source>
</evidence>
<evidence type="ECO:0000256" key="19">
    <source>
        <dbReference type="RuleBase" id="RU000591"/>
    </source>
</evidence>
<dbReference type="EC" id="3.4.21.53" evidence="11 14"/>
<dbReference type="PROSITE" id="PS51786">
    <property type="entry name" value="LON_PROTEOLYTIC"/>
    <property type="match status" value="1"/>
</dbReference>
<dbReference type="GO" id="GO:0005524">
    <property type="term" value="F:ATP binding"/>
    <property type="evidence" value="ECO:0007669"/>
    <property type="project" value="UniProtKB-UniRule"/>
</dbReference>
<dbReference type="InterPro" id="IPR008269">
    <property type="entry name" value="Lon_proteolytic"/>
</dbReference>
<keyword evidence="8 14" id="KW-0346">Stress response</keyword>
<dbReference type="InterPro" id="IPR027417">
    <property type="entry name" value="P-loop_NTPase"/>
</dbReference>
<keyword evidence="5 14" id="KW-0378">Hydrolase</keyword>
<comment type="induction">
    <text evidence="14">By heat shock.</text>
</comment>
<evidence type="ECO:0000256" key="11">
    <source>
        <dbReference type="ARBA" id="ARBA00066743"/>
    </source>
</evidence>
<organism evidence="23 24">
    <name type="scientific">Lachnoclostridium phytofermentans</name>
    <dbReference type="NCBI Taxonomy" id="66219"/>
    <lineage>
        <taxon>Bacteria</taxon>
        <taxon>Bacillati</taxon>
        <taxon>Bacillota</taxon>
        <taxon>Clostridia</taxon>
        <taxon>Lachnospirales</taxon>
        <taxon>Lachnospiraceae</taxon>
    </lineage>
</organism>
<dbReference type="Pfam" id="PF00004">
    <property type="entry name" value="AAA"/>
    <property type="match status" value="1"/>
</dbReference>
<dbReference type="SUPFAM" id="SSF88697">
    <property type="entry name" value="PUA domain-like"/>
    <property type="match status" value="1"/>
</dbReference>
<dbReference type="GO" id="GO:0004176">
    <property type="term" value="F:ATP-dependent peptidase activity"/>
    <property type="evidence" value="ECO:0007669"/>
    <property type="project" value="UniProtKB-UniRule"/>
</dbReference>
<evidence type="ECO:0000256" key="10">
    <source>
        <dbReference type="ARBA" id="ARBA00053875"/>
    </source>
</evidence>
<dbReference type="GO" id="GO:0043565">
    <property type="term" value="F:sequence-specific DNA binding"/>
    <property type="evidence" value="ECO:0007669"/>
    <property type="project" value="UniProtKB-UniRule"/>
</dbReference>
<comment type="subunit">
    <text evidence="14 15">Homohexamer. Organized in a ring with a central cavity.</text>
</comment>
<dbReference type="GO" id="GO:0004252">
    <property type="term" value="F:serine-type endopeptidase activity"/>
    <property type="evidence" value="ECO:0007669"/>
    <property type="project" value="UniProtKB-UniRule"/>
</dbReference>
<dbReference type="PROSITE" id="PS01046">
    <property type="entry name" value="LON_SER"/>
    <property type="match status" value="1"/>
</dbReference>
<dbReference type="PIRSF" id="PIRSF001174">
    <property type="entry name" value="Lon_proteas"/>
    <property type="match status" value="1"/>
</dbReference>
<proteinExistence type="evidence at transcript level"/>
<evidence type="ECO:0000256" key="17">
    <source>
        <dbReference type="PIRSR" id="PIRSR001174-2"/>
    </source>
</evidence>
<evidence type="ECO:0000256" key="1">
    <source>
        <dbReference type="ARBA" id="ARBA00004496"/>
    </source>
</evidence>
<dbReference type="InterPro" id="IPR004815">
    <property type="entry name" value="Lon_bac/euk-typ"/>
</dbReference>
<dbReference type="InterPro" id="IPR003959">
    <property type="entry name" value="ATPase_AAA_core"/>
</dbReference>
<reference evidence="23 24" key="1">
    <citation type="journal article" date="2018" name="Nat. Biotechnol.">
        <title>A standardized bacterial taxonomy based on genome phylogeny substantially revises the tree of life.</title>
        <authorList>
            <person name="Parks D.H."/>
            <person name="Chuvochina M."/>
            <person name="Waite D.W."/>
            <person name="Rinke C."/>
            <person name="Skarshewski A."/>
            <person name="Chaumeil P.A."/>
            <person name="Hugenholtz P."/>
        </authorList>
    </citation>
    <scope>NUCLEOTIDE SEQUENCE [LARGE SCALE GENOMIC DNA]</scope>
    <source>
        <strain evidence="23">UBA11728</strain>
    </source>
</reference>
<evidence type="ECO:0000313" key="23">
    <source>
        <dbReference type="EMBL" id="HCL01360.1"/>
    </source>
</evidence>
<dbReference type="EMBL" id="DPVV01000106">
    <property type="protein sequence ID" value="HCL01360.1"/>
    <property type="molecule type" value="Genomic_DNA"/>
</dbReference>
<evidence type="ECO:0000259" key="21">
    <source>
        <dbReference type="PROSITE" id="PS51786"/>
    </source>
</evidence>
<dbReference type="InterPro" id="IPR014721">
    <property type="entry name" value="Ribsml_uS5_D2-typ_fold_subgr"/>
</dbReference>
<evidence type="ECO:0000256" key="18">
    <source>
        <dbReference type="PROSITE-ProRule" id="PRU01122"/>
    </source>
</evidence>
<dbReference type="InterPro" id="IPR015947">
    <property type="entry name" value="PUA-like_sf"/>
</dbReference>
<protein>
    <recommendedName>
        <fullName evidence="12 14">Lon protease</fullName>
        <ecNumber evidence="11 14">3.4.21.53</ecNumber>
    </recommendedName>
    <alternativeName>
        <fullName evidence="13 14">ATP-dependent protease La</fullName>
    </alternativeName>
</protein>
<dbReference type="Pfam" id="PF22667">
    <property type="entry name" value="Lon_lid"/>
    <property type="match status" value="1"/>
</dbReference>
<dbReference type="InterPro" id="IPR008268">
    <property type="entry name" value="Peptidase_S16_AS"/>
</dbReference>
<dbReference type="SMART" id="SM00382">
    <property type="entry name" value="AAA"/>
    <property type="match status" value="1"/>
</dbReference>
<evidence type="ECO:0000256" key="15">
    <source>
        <dbReference type="PIRNR" id="PIRNR001174"/>
    </source>
</evidence>
<evidence type="ECO:0000256" key="6">
    <source>
        <dbReference type="ARBA" id="ARBA00022825"/>
    </source>
</evidence>
<feature type="domain" description="Lon N-terminal" evidence="22">
    <location>
        <begin position="8"/>
        <end position="203"/>
    </location>
</feature>
<comment type="function">
    <text evidence="10 14">ATP-dependent serine protease that mediates the selective degradation of mutant and abnormal proteins as well as certain short-lived regulatory proteins. Required for cellular homeostasis and for survival from DNA damage and developmental changes induced by stress. Degrades polypeptides processively to yield small peptide fragments that are 5 to 10 amino acids long. Binds to DNA in a double-stranded, site-specific manner.</text>
</comment>
<dbReference type="GO" id="GO:0034605">
    <property type="term" value="P:cellular response to heat"/>
    <property type="evidence" value="ECO:0007669"/>
    <property type="project" value="UniProtKB-UniRule"/>
</dbReference>
<evidence type="ECO:0000256" key="2">
    <source>
        <dbReference type="ARBA" id="ARBA00022490"/>
    </source>
</evidence>
<dbReference type="InterPro" id="IPR003593">
    <property type="entry name" value="AAA+_ATPase"/>
</dbReference>
<evidence type="ECO:0000256" key="5">
    <source>
        <dbReference type="ARBA" id="ARBA00022801"/>
    </source>
</evidence>
<comment type="subcellular location">
    <subcellularLocation>
        <location evidence="1 14 15">Cytoplasm</location>
    </subcellularLocation>
</comment>
<feature type="active site" evidence="14 16">
    <location>
        <position position="759"/>
    </location>
</feature>
<dbReference type="InterPro" id="IPR054594">
    <property type="entry name" value="Lon_lid"/>
</dbReference>
<dbReference type="InterPro" id="IPR003111">
    <property type="entry name" value="Lon_prtase_N"/>
</dbReference>
<accession>A0A3D2X2J6</accession>
<evidence type="ECO:0000256" key="8">
    <source>
        <dbReference type="ARBA" id="ARBA00023016"/>
    </source>
</evidence>
<keyword evidence="6 14" id="KW-0720">Serine protease</keyword>
<dbReference type="GO" id="GO:0016887">
    <property type="term" value="F:ATP hydrolysis activity"/>
    <property type="evidence" value="ECO:0007669"/>
    <property type="project" value="UniProtKB-UniRule"/>
</dbReference>
<evidence type="ECO:0000256" key="7">
    <source>
        <dbReference type="ARBA" id="ARBA00022840"/>
    </source>
</evidence>
<evidence type="ECO:0000256" key="4">
    <source>
        <dbReference type="ARBA" id="ARBA00022741"/>
    </source>
</evidence>
<name>A0A3D2X2J6_9FIRM</name>
<dbReference type="SUPFAM" id="SSF54211">
    <property type="entry name" value="Ribosomal protein S5 domain 2-like"/>
    <property type="match status" value="1"/>
</dbReference>
<dbReference type="NCBIfam" id="TIGR00763">
    <property type="entry name" value="lon"/>
    <property type="match status" value="1"/>
</dbReference>
<dbReference type="PANTHER" id="PTHR43718">
    <property type="entry name" value="LON PROTEASE"/>
    <property type="match status" value="1"/>
</dbReference>